<dbReference type="KEGG" id="lpav:PLANPX_5182"/>
<protein>
    <submittedName>
        <fullName evidence="2">Uncharacterized protein</fullName>
    </submittedName>
</protein>
<dbReference type="Proteomes" id="UP000326837">
    <property type="component" value="Chromosome"/>
</dbReference>
<keyword evidence="3" id="KW-1185">Reference proteome</keyword>
<organism evidence="2 3">
    <name type="scientific">Lacipirellula parvula</name>
    <dbReference type="NCBI Taxonomy" id="2650471"/>
    <lineage>
        <taxon>Bacteria</taxon>
        <taxon>Pseudomonadati</taxon>
        <taxon>Planctomycetota</taxon>
        <taxon>Planctomycetia</taxon>
        <taxon>Pirellulales</taxon>
        <taxon>Lacipirellulaceae</taxon>
        <taxon>Lacipirellula</taxon>
    </lineage>
</organism>
<dbReference type="EMBL" id="AP021861">
    <property type="protein sequence ID" value="BBO35570.1"/>
    <property type="molecule type" value="Genomic_DNA"/>
</dbReference>
<feature type="chain" id="PRO_5024993763" evidence="1">
    <location>
        <begin position="24"/>
        <end position="125"/>
    </location>
</feature>
<proteinExistence type="predicted"/>
<feature type="signal peptide" evidence="1">
    <location>
        <begin position="1"/>
        <end position="23"/>
    </location>
</feature>
<dbReference type="AlphaFoldDB" id="A0A5K7XFI4"/>
<reference evidence="3" key="1">
    <citation type="submission" date="2019-10" db="EMBL/GenBank/DDBJ databases">
        <title>Lacipirellula parvula gen. nov., sp. nov., representing a lineage of planctomycetes widespread in freshwater anoxic habitats, and description of the family Lacipirellulaceae.</title>
        <authorList>
            <person name="Dedysh S.N."/>
            <person name="Kulichevskaya I.S."/>
            <person name="Beletsky A.V."/>
            <person name="Rakitin A.L."/>
            <person name="Mardanov A.V."/>
            <person name="Ivanova A.A."/>
            <person name="Saltykova V.X."/>
            <person name="Rijpstra W.I.C."/>
            <person name="Sinninghe Damste J.S."/>
            <person name="Ravin N.V."/>
        </authorList>
    </citation>
    <scope>NUCLEOTIDE SEQUENCE [LARGE SCALE GENOMIC DNA]</scope>
    <source>
        <strain evidence="3">PX69</strain>
    </source>
</reference>
<name>A0A5K7XFI4_9BACT</name>
<evidence type="ECO:0000256" key="1">
    <source>
        <dbReference type="SAM" id="SignalP"/>
    </source>
</evidence>
<gene>
    <name evidence="2" type="ORF">PLANPX_5182</name>
</gene>
<sequence length="125" mass="13216">MRNLIKCTCLAAMLYATAVAAGADPLPNATCLPKRTWACAEQGTLSCNYQQSTCSGECKTCLGNDTVPAKMCFRSEGGECPPAASYICGQRFDNGVCTDVEGNCICVNNLVTGEDGTCTFWSCNN</sequence>
<accession>A0A5K7XFI4</accession>
<keyword evidence="1" id="KW-0732">Signal</keyword>
<evidence type="ECO:0000313" key="3">
    <source>
        <dbReference type="Proteomes" id="UP000326837"/>
    </source>
</evidence>
<evidence type="ECO:0000313" key="2">
    <source>
        <dbReference type="EMBL" id="BBO35570.1"/>
    </source>
</evidence>